<keyword evidence="8" id="KW-0406">Ion transport</keyword>
<feature type="transmembrane region" description="Helical" evidence="10">
    <location>
        <begin position="231"/>
        <end position="249"/>
    </location>
</feature>
<keyword evidence="7 10" id="KW-1133">Transmembrane helix</keyword>
<dbReference type="Pfam" id="PF00999">
    <property type="entry name" value="Na_H_Exchanger"/>
    <property type="match status" value="1"/>
</dbReference>
<dbReference type="FunFam" id="3.40.50.720:FF:000036">
    <property type="entry name" value="Glutathione-regulated potassium-efflux system protein KefB"/>
    <property type="match status" value="1"/>
</dbReference>
<dbReference type="InterPro" id="IPR036291">
    <property type="entry name" value="NAD(P)-bd_dom_sf"/>
</dbReference>
<sequence>MAVSHDTTVYQEALVVLGAAGVVIPLFHRLRLSPVLGFMLVGAVVGPFGLASLAPGLPWLAAITISNPDSMQPIAELGVALLLFMIGLELSFERLWLMRRLVFGLGFLQVALCASLLTAIEIELGQDWTAALVIGLALAMSSTAVVVQVLSEEKRLNSPTGRTSFAILLFQDLAVVPVLFAVGALDPANRGSGSAELGIALGRAAVAVAVIVALGRLVLRPLFRSVARTRSAELFVAACLLVVLATGLVTSAVGLSMPLGALIGGLLLAVTEYRRQVEVTIEPFKGLFLGVFLISVGMSLDVRTVAAHPALVFDGIVGVVALKLLVIAPLSRAFGLTWGTSLQTGLLLGPGGEFGFVIIAVALNAHLLTPDIASPVLFITALTMATIPGLSMLGNRLAPRLAPKAEVDSALLLPDTPSLPRVIIAGFGRVGQTVAAMLEMHKVPYVAIDSNVDRVSAQRRQGKPVYFGDMTQIELLRRVHLDTARALVVTLDASEPADRLVAAARAERGDLLIVARARDAAHAAHLYRTGASDAVPETIEASLQLSEAVLVDVGVPMGPVIATIHEKRAELQAAIKAMAPGAEVRPLGRKRLRDRL</sequence>
<dbReference type="GO" id="GO:0006813">
    <property type="term" value="P:potassium ion transport"/>
    <property type="evidence" value="ECO:0007669"/>
    <property type="project" value="UniProtKB-KW"/>
</dbReference>
<feature type="transmembrane region" description="Helical" evidence="10">
    <location>
        <begin position="35"/>
        <end position="54"/>
    </location>
</feature>
<feature type="transmembrane region" description="Helical" evidence="10">
    <location>
        <begin position="346"/>
        <end position="366"/>
    </location>
</feature>
<evidence type="ECO:0000256" key="5">
    <source>
        <dbReference type="ARBA" id="ARBA00022692"/>
    </source>
</evidence>
<evidence type="ECO:0000256" key="10">
    <source>
        <dbReference type="SAM" id="Phobius"/>
    </source>
</evidence>
<evidence type="ECO:0000256" key="9">
    <source>
        <dbReference type="ARBA" id="ARBA00023136"/>
    </source>
</evidence>
<dbReference type="Gene3D" id="1.20.1530.20">
    <property type="match status" value="1"/>
</dbReference>
<evidence type="ECO:0000256" key="8">
    <source>
        <dbReference type="ARBA" id="ARBA00023065"/>
    </source>
</evidence>
<evidence type="ECO:0000256" key="3">
    <source>
        <dbReference type="ARBA" id="ARBA00022449"/>
    </source>
</evidence>
<dbReference type="GO" id="GO:0015297">
    <property type="term" value="F:antiporter activity"/>
    <property type="evidence" value="ECO:0007669"/>
    <property type="project" value="UniProtKB-KW"/>
</dbReference>
<dbReference type="GO" id="GO:0012505">
    <property type="term" value="C:endomembrane system"/>
    <property type="evidence" value="ECO:0007669"/>
    <property type="project" value="UniProtKB-SubCell"/>
</dbReference>
<keyword evidence="4" id="KW-0633">Potassium transport</keyword>
<organism evidence="12 13">
    <name type="scientific">Rhodopila globiformis</name>
    <name type="common">Rhodopseudomonas globiformis</name>
    <dbReference type="NCBI Taxonomy" id="1071"/>
    <lineage>
        <taxon>Bacteria</taxon>
        <taxon>Pseudomonadati</taxon>
        <taxon>Pseudomonadota</taxon>
        <taxon>Alphaproteobacteria</taxon>
        <taxon>Acetobacterales</taxon>
        <taxon>Acetobacteraceae</taxon>
        <taxon>Rhodopila</taxon>
    </lineage>
</organism>
<reference evidence="12 13" key="1">
    <citation type="journal article" date="2018" name="Arch. Microbiol.">
        <title>New insights into the metabolic potential of the phototrophic purple bacterium Rhodopila globiformis DSM 161(T) from its draft genome sequence and evidence for a vanadium-dependent nitrogenase.</title>
        <authorList>
            <person name="Imhoff J.F."/>
            <person name="Rahn T."/>
            <person name="Kunzel S."/>
            <person name="Neulinger S.C."/>
        </authorList>
    </citation>
    <scope>NUCLEOTIDE SEQUENCE [LARGE SCALE GENOMIC DNA]</scope>
    <source>
        <strain evidence="12 13">DSM 161</strain>
    </source>
</reference>
<evidence type="ECO:0000313" key="13">
    <source>
        <dbReference type="Proteomes" id="UP000239724"/>
    </source>
</evidence>
<evidence type="ECO:0000259" key="11">
    <source>
        <dbReference type="PROSITE" id="PS51201"/>
    </source>
</evidence>
<dbReference type="Gene3D" id="3.40.50.720">
    <property type="entry name" value="NAD(P)-binding Rossmann-like Domain"/>
    <property type="match status" value="1"/>
</dbReference>
<keyword evidence="2" id="KW-0813">Transport</keyword>
<feature type="transmembrane region" description="Helical" evidence="10">
    <location>
        <begin position="372"/>
        <end position="394"/>
    </location>
</feature>
<dbReference type="RefSeq" id="WP_104521463.1">
    <property type="nucleotide sequence ID" value="NZ_NHRY01000245.1"/>
</dbReference>
<accession>A0A2S6N119</accession>
<evidence type="ECO:0000256" key="6">
    <source>
        <dbReference type="ARBA" id="ARBA00022958"/>
    </source>
</evidence>
<dbReference type="InterPro" id="IPR038770">
    <property type="entry name" value="Na+/solute_symporter_sf"/>
</dbReference>
<feature type="transmembrane region" description="Helical" evidence="10">
    <location>
        <begin position="255"/>
        <end position="274"/>
    </location>
</feature>
<dbReference type="SUPFAM" id="SSF51735">
    <property type="entry name" value="NAD(P)-binding Rossmann-fold domains"/>
    <property type="match status" value="1"/>
</dbReference>
<feature type="domain" description="RCK N-terminal" evidence="11">
    <location>
        <begin position="419"/>
        <end position="536"/>
    </location>
</feature>
<proteinExistence type="predicted"/>
<evidence type="ECO:0000256" key="7">
    <source>
        <dbReference type="ARBA" id="ARBA00022989"/>
    </source>
</evidence>
<keyword evidence="6" id="KW-0630">Potassium</keyword>
<feature type="transmembrane region" description="Helical" evidence="10">
    <location>
        <begin position="312"/>
        <end position="334"/>
    </location>
</feature>
<dbReference type="Proteomes" id="UP000239724">
    <property type="component" value="Unassembled WGS sequence"/>
</dbReference>
<feature type="transmembrane region" description="Helical" evidence="10">
    <location>
        <begin position="74"/>
        <end position="92"/>
    </location>
</feature>
<evidence type="ECO:0000256" key="2">
    <source>
        <dbReference type="ARBA" id="ARBA00022448"/>
    </source>
</evidence>
<keyword evidence="9 10" id="KW-0472">Membrane</keyword>
<protein>
    <submittedName>
        <fullName evidence="12">Potassium transporter TrkA</fullName>
    </submittedName>
</protein>
<feature type="transmembrane region" description="Helical" evidence="10">
    <location>
        <begin position="286"/>
        <end position="306"/>
    </location>
</feature>
<keyword evidence="5 10" id="KW-0812">Transmembrane</keyword>
<dbReference type="PROSITE" id="PS51201">
    <property type="entry name" value="RCK_N"/>
    <property type="match status" value="1"/>
</dbReference>
<comment type="caution">
    <text evidence="12">The sequence shown here is derived from an EMBL/GenBank/DDBJ whole genome shotgun (WGS) entry which is preliminary data.</text>
</comment>
<dbReference type="InterPro" id="IPR006153">
    <property type="entry name" value="Cation/H_exchanger_TM"/>
</dbReference>
<dbReference type="AlphaFoldDB" id="A0A2S6N119"/>
<feature type="transmembrane region" description="Helical" evidence="10">
    <location>
        <begin position="128"/>
        <end position="151"/>
    </location>
</feature>
<evidence type="ECO:0000313" key="12">
    <source>
        <dbReference type="EMBL" id="PPQ28286.1"/>
    </source>
</evidence>
<comment type="subcellular location">
    <subcellularLocation>
        <location evidence="1">Endomembrane system</location>
        <topology evidence="1">Multi-pass membrane protein</topology>
    </subcellularLocation>
</comment>
<evidence type="ECO:0000256" key="4">
    <source>
        <dbReference type="ARBA" id="ARBA00022538"/>
    </source>
</evidence>
<dbReference type="PANTHER" id="PTHR46157">
    <property type="entry name" value="K(+) EFFLUX ANTIPORTER 3, CHLOROPLASTIC"/>
    <property type="match status" value="1"/>
</dbReference>
<dbReference type="OrthoDB" id="9781411at2"/>
<dbReference type="EMBL" id="NHRY01000245">
    <property type="protein sequence ID" value="PPQ28286.1"/>
    <property type="molecule type" value="Genomic_DNA"/>
</dbReference>
<name>A0A2S6N119_RHOGL</name>
<dbReference type="InterPro" id="IPR003148">
    <property type="entry name" value="RCK_N"/>
</dbReference>
<dbReference type="GO" id="GO:1902600">
    <property type="term" value="P:proton transmembrane transport"/>
    <property type="evidence" value="ECO:0007669"/>
    <property type="project" value="InterPro"/>
</dbReference>
<keyword evidence="3" id="KW-0050">Antiport</keyword>
<evidence type="ECO:0000256" key="1">
    <source>
        <dbReference type="ARBA" id="ARBA00004127"/>
    </source>
</evidence>
<feature type="transmembrane region" description="Helical" evidence="10">
    <location>
        <begin position="12"/>
        <end position="28"/>
    </location>
</feature>
<dbReference type="PANTHER" id="PTHR46157:SF4">
    <property type="entry name" value="K(+) EFFLUX ANTIPORTER 3, CHLOROPLASTIC"/>
    <property type="match status" value="1"/>
</dbReference>
<feature type="transmembrane region" description="Helical" evidence="10">
    <location>
        <begin position="197"/>
        <end position="219"/>
    </location>
</feature>
<feature type="transmembrane region" description="Helical" evidence="10">
    <location>
        <begin position="163"/>
        <end position="185"/>
    </location>
</feature>
<dbReference type="Pfam" id="PF02254">
    <property type="entry name" value="TrkA_N"/>
    <property type="match status" value="1"/>
</dbReference>
<feature type="transmembrane region" description="Helical" evidence="10">
    <location>
        <begin position="101"/>
        <end position="122"/>
    </location>
</feature>
<keyword evidence="13" id="KW-1185">Reference proteome</keyword>
<gene>
    <name evidence="12" type="ORF">CCS01_24565</name>
</gene>
<dbReference type="GO" id="GO:0005886">
    <property type="term" value="C:plasma membrane"/>
    <property type="evidence" value="ECO:0007669"/>
    <property type="project" value="TreeGrafter"/>
</dbReference>